<evidence type="ECO:0000256" key="3">
    <source>
        <dbReference type="ARBA" id="ARBA00022448"/>
    </source>
</evidence>
<organism evidence="10 11">
    <name type="scientific">Corynebacterium pygosceleis</name>
    <dbReference type="NCBI Taxonomy" id="2800406"/>
    <lineage>
        <taxon>Bacteria</taxon>
        <taxon>Bacillati</taxon>
        <taxon>Actinomycetota</taxon>
        <taxon>Actinomycetes</taxon>
        <taxon>Mycobacteriales</taxon>
        <taxon>Corynebacteriaceae</taxon>
        <taxon>Corynebacterium</taxon>
    </lineage>
</organism>
<keyword evidence="7 8" id="KW-0472">Membrane</keyword>
<dbReference type="RefSeq" id="WP_200253607.1">
    <property type="nucleotide sequence ID" value="NZ_JAENIQ020000004.1"/>
</dbReference>
<reference evidence="10" key="1">
    <citation type="submission" date="2022-11" db="EMBL/GenBank/DDBJ databases">
        <title>Corynebacterium sp. isolated from Penguins.</title>
        <authorList>
            <person name="Sedlar K."/>
            <person name="Svec P."/>
        </authorList>
    </citation>
    <scope>NUCLEOTIDE SEQUENCE</scope>
    <source>
        <strain evidence="9">P7003</strain>
        <strain evidence="10">P7374</strain>
    </source>
</reference>
<evidence type="ECO:0000256" key="2">
    <source>
        <dbReference type="ARBA" id="ARBA00007935"/>
    </source>
</evidence>
<evidence type="ECO:0000256" key="4">
    <source>
        <dbReference type="ARBA" id="ARBA00022475"/>
    </source>
</evidence>
<comment type="subcellular location">
    <subcellularLocation>
        <location evidence="1">Cell membrane</location>
        <topology evidence="1">Multi-pass membrane protein</topology>
    </subcellularLocation>
</comment>
<feature type="transmembrane region" description="Helical" evidence="8">
    <location>
        <begin position="272"/>
        <end position="294"/>
    </location>
</feature>
<evidence type="ECO:0000256" key="7">
    <source>
        <dbReference type="ARBA" id="ARBA00023136"/>
    </source>
</evidence>
<keyword evidence="3" id="KW-0813">Transport</keyword>
<feature type="transmembrane region" description="Helical" evidence="8">
    <location>
        <begin position="234"/>
        <end position="260"/>
    </location>
</feature>
<dbReference type="Proteomes" id="UP001071478">
    <property type="component" value="Unassembled WGS sequence"/>
</dbReference>
<dbReference type="Gene3D" id="1.10.3470.10">
    <property type="entry name" value="ABC transporter involved in vitamin B12 uptake, BtuC"/>
    <property type="match status" value="1"/>
</dbReference>
<name>A0A9Q4CAE9_9CORY</name>
<keyword evidence="12" id="KW-1185">Reference proteome</keyword>
<feature type="transmembrane region" description="Helical" evidence="8">
    <location>
        <begin position="92"/>
        <end position="112"/>
    </location>
</feature>
<dbReference type="Proteomes" id="UP001081709">
    <property type="component" value="Unassembled WGS sequence"/>
</dbReference>
<feature type="transmembrane region" description="Helical" evidence="8">
    <location>
        <begin position="119"/>
        <end position="138"/>
    </location>
</feature>
<keyword evidence="5 8" id="KW-0812">Transmembrane</keyword>
<evidence type="ECO:0000313" key="9">
    <source>
        <dbReference type="EMBL" id="MCX7445471.1"/>
    </source>
</evidence>
<feature type="transmembrane region" description="Helical" evidence="8">
    <location>
        <begin position="144"/>
        <end position="166"/>
    </location>
</feature>
<dbReference type="InterPro" id="IPR000522">
    <property type="entry name" value="ABC_transptr_permease_BtuC"/>
</dbReference>
<evidence type="ECO:0000313" key="10">
    <source>
        <dbReference type="EMBL" id="MCX7469033.1"/>
    </source>
</evidence>
<dbReference type="GO" id="GO:0033214">
    <property type="term" value="P:siderophore-iron import into cell"/>
    <property type="evidence" value="ECO:0007669"/>
    <property type="project" value="TreeGrafter"/>
</dbReference>
<dbReference type="InterPro" id="IPR037294">
    <property type="entry name" value="ABC_BtuC-like"/>
</dbReference>
<dbReference type="SUPFAM" id="SSF81345">
    <property type="entry name" value="ABC transporter involved in vitamin B12 uptake, BtuC"/>
    <property type="match status" value="1"/>
</dbReference>
<keyword evidence="4" id="KW-1003">Cell membrane</keyword>
<proteinExistence type="inferred from homology"/>
<dbReference type="PANTHER" id="PTHR30472">
    <property type="entry name" value="FERRIC ENTEROBACTIN TRANSPORT SYSTEM PERMEASE PROTEIN"/>
    <property type="match status" value="1"/>
</dbReference>
<evidence type="ECO:0000256" key="1">
    <source>
        <dbReference type="ARBA" id="ARBA00004651"/>
    </source>
</evidence>
<dbReference type="EMBL" id="JAPMKV010000005">
    <property type="protein sequence ID" value="MCX7445471.1"/>
    <property type="molecule type" value="Genomic_DNA"/>
</dbReference>
<feature type="transmembrane region" description="Helical" evidence="8">
    <location>
        <begin position="306"/>
        <end position="322"/>
    </location>
</feature>
<evidence type="ECO:0000313" key="11">
    <source>
        <dbReference type="Proteomes" id="UP001071478"/>
    </source>
</evidence>
<dbReference type="Pfam" id="PF01032">
    <property type="entry name" value="FecCD"/>
    <property type="match status" value="1"/>
</dbReference>
<keyword evidence="6 8" id="KW-1133">Transmembrane helix</keyword>
<evidence type="ECO:0000256" key="5">
    <source>
        <dbReference type="ARBA" id="ARBA00022692"/>
    </source>
</evidence>
<dbReference type="EMBL" id="JAPMKU010000004">
    <property type="protein sequence ID" value="MCX7469033.1"/>
    <property type="molecule type" value="Genomic_DNA"/>
</dbReference>
<accession>A0A9Q4CAE9</accession>
<protein>
    <submittedName>
        <fullName evidence="10">Iron ABC transporter permease</fullName>
    </submittedName>
</protein>
<dbReference type="CDD" id="cd06550">
    <property type="entry name" value="TM_ABC_iron-siderophores_like"/>
    <property type="match status" value="1"/>
</dbReference>
<evidence type="ECO:0000256" key="8">
    <source>
        <dbReference type="SAM" id="Phobius"/>
    </source>
</evidence>
<gene>
    <name evidence="9" type="ORF">OS125_09500</name>
    <name evidence="10" type="ORF">OS129_09120</name>
</gene>
<dbReference type="PANTHER" id="PTHR30472:SF1">
    <property type="entry name" value="FE(3+) DICITRATE TRANSPORT SYSTEM PERMEASE PROTEIN FECC-RELATED"/>
    <property type="match status" value="1"/>
</dbReference>
<sequence length="330" mass="33212">MPQRFHAPPTVAVLALATIAATVLSIFIGARPTGFTTVLHSLGGTPADPSLHTILWSYRIPRTLAATACGVALAVAGGLAQTWTRNPLADPGIIGITFGAAFAVALGATLGVDSSTVRLLLAILGATAAAALTLFLVRNADDNLALILVGTGVSASLSALTTILALQTSRTLEILRHWTIGSTSGTTGGDLGVLSVGLVVGLLITAQVARPMDLIAMGDGVSTTLGSDPRRTRLLAATAIVVLCAGATVAVGPVAFVGLAGPHIARSLVGPSLTVCLPVAALVGALLTLGADMAGRVLLRPGEVEFSVILAFIGAPLLIAVIRRGKLETL</sequence>
<comment type="caution">
    <text evidence="10">The sequence shown here is derived from an EMBL/GenBank/DDBJ whole genome shotgun (WGS) entry which is preliminary data.</text>
</comment>
<evidence type="ECO:0000313" key="12">
    <source>
        <dbReference type="Proteomes" id="UP001081709"/>
    </source>
</evidence>
<feature type="transmembrane region" description="Helical" evidence="8">
    <location>
        <begin position="187"/>
        <end position="209"/>
    </location>
</feature>
<dbReference type="GO" id="GO:0005886">
    <property type="term" value="C:plasma membrane"/>
    <property type="evidence" value="ECO:0007669"/>
    <property type="project" value="UniProtKB-SubCell"/>
</dbReference>
<feature type="transmembrane region" description="Helical" evidence="8">
    <location>
        <begin position="63"/>
        <end position="80"/>
    </location>
</feature>
<comment type="similarity">
    <text evidence="2">Belongs to the binding-protein-dependent transport system permease family. FecCD subfamily.</text>
</comment>
<feature type="transmembrane region" description="Helical" evidence="8">
    <location>
        <begin position="12"/>
        <end position="30"/>
    </location>
</feature>
<evidence type="ECO:0000256" key="6">
    <source>
        <dbReference type="ARBA" id="ARBA00022989"/>
    </source>
</evidence>
<dbReference type="AlphaFoldDB" id="A0A9Q4CAE9"/>
<dbReference type="GO" id="GO:0022857">
    <property type="term" value="F:transmembrane transporter activity"/>
    <property type="evidence" value="ECO:0007669"/>
    <property type="project" value="InterPro"/>
</dbReference>